<dbReference type="SMART" id="SM00421">
    <property type="entry name" value="HTH_LUXR"/>
    <property type="match status" value="1"/>
</dbReference>
<comment type="caution">
    <text evidence="5">The sequence shown here is derived from an EMBL/GenBank/DDBJ whole genome shotgun (WGS) entry which is preliminary data.</text>
</comment>
<sequence length="213" mass="23054">MSASSAPNPTDGTSLSTVLDLVSTARREVLTTATGGSPWFGGTVTEAARRGAFPPHVRVRLLCTTPAEHARGEIIEAVRHGLRVKVTDRAIEESLLIDRRLALVPSGGDDARGLLMVTTPTLITALADAFDPRWEEATPWEMTSARPDEFEQAILRCLVDGMTDEAVANRLGVSARTVRRYVNVLMARVGARSRFELGFRAAECGWLPADALD</sequence>
<protein>
    <recommendedName>
        <fullName evidence="4">HTH luxR-type domain-containing protein</fullName>
    </recommendedName>
</protein>
<accession>A0A2P2FZH0</accession>
<dbReference type="PANTHER" id="PTHR43214">
    <property type="entry name" value="TWO-COMPONENT RESPONSE REGULATOR"/>
    <property type="match status" value="1"/>
</dbReference>
<keyword evidence="1" id="KW-0805">Transcription regulation</keyword>
<reference evidence="5 6" key="1">
    <citation type="journal article" date="2014" name="Genome Announc.">
        <title>Draft Genome Sequence of Amycolatopsis lurida NRRL 2430, Producer of the Glycopeptide Family Antibiotic Ristocetin.</title>
        <authorList>
            <person name="Kwun M.J."/>
            <person name="Hong H.J."/>
        </authorList>
    </citation>
    <scope>NUCLEOTIDE SEQUENCE [LARGE SCALE GENOMIC DNA]</scope>
    <source>
        <strain evidence="5 6">NRRL 2430</strain>
    </source>
</reference>
<evidence type="ECO:0000256" key="2">
    <source>
        <dbReference type="ARBA" id="ARBA00023125"/>
    </source>
</evidence>
<dbReference type="EMBL" id="JFBM01000004">
    <property type="protein sequence ID" value="KFU82095.1"/>
    <property type="molecule type" value="Genomic_DNA"/>
</dbReference>
<dbReference type="SUPFAM" id="SSF46894">
    <property type="entry name" value="C-terminal effector domain of the bipartite response regulators"/>
    <property type="match status" value="1"/>
</dbReference>
<keyword evidence="3" id="KW-0804">Transcription</keyword>
<dbReference type="InterPro" id="IPR039420">
    <property type="entry name" value="WalR-like"/>
</dbReference>
<dbReference type="AlphaFoldDB" id="A0A2P2FZH0"/>
<evidence type="ECO:0000259" key="4">
    <source>
        <dbReference type="PROSITE" id="PS50043"/>
    </source>
</evidence>
<dbReference type="GO" id="GO:0006355">
    <property type="term" value="P:regulation of DNA-templated transcription"/>
    <property type="evidence" value="ECO:0007669"/>
    <property type="project" value="InterPro"/>
</dbReference>
<proteinExistence type="predicted"/>
<keyword evidence="2" id="KW-0238">DNA-binding</keyword>
<dbReference type="InterPro" id="IPR000792">
    <property type="entry name" value="Tscrpt_reg_LuxR_C"/>
</dbReference>
<name>A0A2P2FZH0_AMYLU</name>
<dbReference type="InterPro" id="IPR016032">
    <property type="entry name" value="Sig_transdc_resp-reg_C-effctor"/>
</dbReference>
<evidence type="ECO:0000313" key="6">
    <source>
        <dbReference type="Proteomes" id="UP000256220"/>
    </source>
</evidence>
<dbReference type="CDD" id="cd06170">
    <property type="entry name" value="LuxR_C_like"/>
    <property type="match status" value="1"/>
</dbReference>
<evidence type="ECO:0000313" key="5">
    <source>
        <dbReference type="EMBL" id="KFU82095.1"/>
    </source>
</evidence>
<dbReference type="GO" id="GO:0003677">
    <property type="term" value="F:DNA binding"/>
    <property type="evidence" value="ECO:0007669"/>
    <property type="project" value="UniProtKB-KW"/>
</dbReference>
<feature type="domain" description="HTH luxR-type" evidence="4">
    <location>
        <begin position="136"/>
        <end position="205"/>
    </location>
</feature>
<organism evidence="5 6">
    <name type="scientific">Amycolatopsis lurida NRRL 2430</name>
    <dbReference type="NCBI Taxonomy" id="1460371"/>
    <lineage>
        <taxon>Bacteria</taxon>
        <taxon>Bacillati</taxon>
        <taxon>Actinomycetota</taxon>
        <taxon>Actinomycetes</taxon>
        <taxon>Pseudonocardiales</taxon>
        <taxon>Pseudonocardiaceae</taxon>
        <taxon>Amycolatopsis</taxon>
    </lineage>
</organism>
<dbReference type="Pfam" id="PF00196">
    <property type="entry name" value="GerE"/>
    <property type="match status" value="1"/>
</dbReference>
<dbReference type="Gene3D" id="1.10.10.10">
    <property type="entry name" value="Winged helix-like DNA-binding domain superfamily/Winged helix DNA-binding domain"/>
    <property type="match status" value="1"/>
</dbReference>
<dbReference type="Proteomes" id="UP000256220">
    <property type="component" value="Unassembled WGS sequence"/>
</dbReference>
<dbReference type="PANTHER" id="PTHR43214:SF24">
    <property type="entry name" value="TRANSCRIPTIONAL REGULATORY PROTEIN NARL-RELATED"/>
    <property type="match status" value="1"/>
</dbReference>
<dbReference type="PROSITE" id="PS50043">
    <property type="entry name" value="HTH_LUXR_2"/>
    <property type="match status" value="1"/>
</dbReference>
<dbReference type="RefSeq" id="WP_158005361.1">
    <property type="nucleotide sequence ID" value="NZ_JFBM01000004.1"/>
</dbReference>
<keyword evidence="6" id="KW-1185">Reference proteome</keyword>
<dbReference type="InterPro" id="IPR036388">
    <property type="entry name" value="WH-like_DNA-bd_sf"/>
</dbReference>
<evidence type="ECO:0000256" key="3">
    <source>
        <dbReference type="ARBA" id="ARBA00023163"/>
    </source>
</evidence>
<evidence type="ECO:0000256" key="1">
    <source>
        <dbReference type="ARBA" id="ARBA00023015"/>
    </source>
</evidence>
<gene>
    <name evidence="5" type="ORF">BB31_07080</name>
</gene>